<protein>
    <submittedName>
        <fullName evidence="2">Uncharacterized protein</fullName>
    </submittedName>
</protein>
<dbReference type="EMBL" id="KV919004">
    <property type="protein sequence ID" value="OSX73297.1"/>
    <property type="molecule type" value="Genomic_DNA"/>
</dbReference>
<feature type="compositionally biased region" description="Basic and acidic residues" evidence="1">
    <location>
        <begin position="11"/>
        <end position="22"/>
    </location>
</feature>
<reference evidence="2 3" key="1">
    <citation type="submission" date="2017-03" db="EMBL/GenBank/DDBJ databases">
        <title>WGS assembly of Porphyra umbilicalis.</title>
        <authorList>
            <person name="Brawley S.H."/>
            <person name="Blouin N.A."/>
            <person name="Ficko-Blean E."/>
            <person name="Wheeler G.L."/>
            <person name="Lohr M."/>
            <person name="Goodson H.V."/>
            <person name="Jenkins J.W."/>
            <person name="Blaby-Haas C.E."/>
            <person name="Helliwell K.E."/>
            <person name="Chan C."/>
            <person name="Marriage T."/>
            <person name="Bhattacharya D."/>
            <person name="Klein A.S."/>
            <person name="Badis Y."/>
            <person name="Brodie J."/>
            <person name="Cao Y."/>
            <person name="Collen J."/>
            <person name="Dittami S.M."/>
            <person name="Gachon C.M."/>
            <person name="Green B.R."/>
            <person name="Karpowicz S."/>
            <person name="Kim J.W."/>
            <person name="Kudahl U."/>
            <person name="Lin S."/>
            <person name="Michel G."/>
            <person name="Mittag M."/>
            <person name="Olson B.J."/>
            <person name="Pangilinan J."/>
            <person name="Peng Y."/>
            <person name="Qiu H."/>
            <person name="Shu S."/>
            <person name="Singer J.T."/>
            <person name="Smith A.G."/>
            <person name="Sprecher B.N."/>
            <person name="Wagner V."/>
            <person name="Wang W."/>
            <person name="Wang Z.-Y."/>
            <person name="Yan J."/>
            <person name="Yarish C."/>
            <person name="Zoeuner-Riek S."/>
            <person name="Zhuang Y."/>
            <person name="Zou Y."/>
            <person name="Lindquist E.A."/>
            <person name="Grimwood J."/>
            <person name="Barry K."/>
            <person name="Rokhsar D.S."/>
            <person name="Schmutz J."/>
            <person name="Stiller J.W."/>
            <person name="Grossman A.R."/>
            <person name="Prochnik S.E."/>
        </authorList>
    </citation>
    <scope>NUCLEOTIDE SEQUENCE [LARGE SCALE GENOMIC DNA]</scope>
    <source>
        <strain evidence="2">4086291</strain>
    </source>
</reference>
<evidence type="ECO:0000313" key="2">
    <source>
        <dbReference type="EMBL" id="OSX73297.1"/>
    </source>
</evidence>
<feature type="non-terminal residue" evidence="2">
    <location>
        <position position="306"/>
    </location>
</feature>
<name>A0A1X6NXI9_PORUM</name>
<evidence type="ECO:0000313" key="3">
    <source>
        <dbReference type="Proteomes" id="UP000218209"/>
    </source>
</evidence>
<evidence type="ECO:0000256" key="1">
    <source>
        <dbReference type="SAM" id="MobiDB-lite"/>
    </source>
</evidence>
<feature type="region of interest" description="Disordered" evidence="1">
    <location>
        <begin position="122"/>
        <end position="144"/>
    </location>
</feature>
<feature type="region of interest" description="Disordered" evidence="1">
    <location>
        <begin position="1"/>
        <end position="53"/>
    </location>
</feature>
<dbReference type="Proteomes" id="UP000218209">
    <property type="component" value="Unassembled WGS sequence"/>
</dbReference>
<proteinExistence type="predicted"/>
<dbReference type="AlphaFoldDB" id="A0A1X6NXI9"/>
<keyword evidence="3" id="KW-1185">Reference proteome</keyword>
<organism evidence="2 3">
    <name type="scientific">Porphyra umbilicalis</name>
    <name type="common">Purple laver</name>
    <name type="synonym">Red alga</name>
    <dbReference type="NCBI Taxonomy" id="2786"/>
    <lineage>
        <taxon>Eukaryota</taxon>
        <taxon>Rhodophyta</taxon>
        <taxon>Bangiophyceae</taxon>
        <taxon>Bangiales</taxon>
        <taxon>Bangiaceae</taxon>
        <taxon>Porphyra</taxon>
    </lineage>
</organism>
<sequence>MKNKSVQRIAHASDARRTERVRANTTVSAPESKHPASSKGKSRRLPRATSEKTGVELTDAIREVLNDKSMLLMREPEVPDDVFLSTGESRDFFIGVIAEAAPATLERAEELAETTALVRQKEARPLSKKVKRASAPTSSSKPRRTQDLLTFCGCARSSEHSTLGRSIWTAWSAATRCNEFPVIDDDVSEEEQARHRALWWLHGRRYIKTDAGRRGVYDAMLYYFSRTGAGNSCHTNSYNNGRLVIKVHLSQLAFVLTKIRNNLWLQAYTKAVISAMYSGVTPSHRAVWCEELAWLHAEANKEQCIW</sequence>
<accession>A0A1X6NXI9</accession>
<gene>
    <name evidence="2" type="ORF">BU14_0359s0005</name>
</gene>